<dbReference type="EMBL" id="FQVD01000028">
    <property type="protein sequence ID" value="SHF65560.1"/>
    <property type="molecule type" value="Genomic_DNA"/>
</dbReference>
<organism evidence="1 2">
    <name type="scientific">Bacteroides faecichinchillae</name>
    <dbReference type="NCBI Taxonomy" id="871325"/>
    <lineage>
        <taxon>Bacteria</taxon>
        <taxon>Pseudomonadati</taxon>
        <taxon>Bacteroidota</taxon>
        <taxon>Bacteroidia</taxon>
        <taxon>Bacteroidales</taxon>
        <taxon>Bacteroidaceae</taxon>
        <taxon>Bacteroides</taxon>
    </lineage>
</organism>
<evidence type="ECO:0000313" key="1">
    <source>
        <dbReference type="EMBL" id="SHF65560.1"/>
    </source>
</evidence>
<protein>
    <submittedName>
        <fullName evidence="1">Uncharacterized protein</fullName>
    </submittedName>
</protein>
<evidence type="ECO:0000313" key="2">
    <source>
        <dbReference type="Proteomes" id="UP000184436"/>
    </source>
</evidence>
<name>A0A1M5DF37_9BACE</name>
<gene>
    <name evidence="1" type="ORF">SAMN05444349_12858</name>
</gene>
<reference evidence="1 2" key="1">
    <citation type="submission" date="2016-11" db="EMBL/GenBank/DDBJ databases">
        <authorList>
            <person name="Jaros S."/>
            <person name="Januszkiewicz K."/>
            <person name="Wedrychowicz H."/>
        </authorList>
    </citation>
    <scope>NUCLEOTIDE SEQUENCE [LARGE SCALE GENOMIC DNA]</scope>
    <source>
        <strain evidence="1 2">DSM 26883</strain>
    </source>
</reference>
<proteinExistence type="predicted"/>
<dbReference type="Proteomes" id="UP000184436">
    <property type="component" value="Unassembled WGS sequence"/>
</dbReference>
<accession>A0A1M5DF37</accession>
<keyword evidence="2" id="KW-1185">Reference proteome</keyword>
<sequence>MFILLTLITILSLNIQFFALLGANKVEETNNSLYDTYILYP</sequence>
<dbReference type="AlphaFoldDB" id="A0A1M5DF37"/>